<organism evidence="3 4">
    <name type="scientific">Acaulospora morrowiae</name>
    <dbReference type="NCBI Taxonomy" id="94023"/>
    <lineage>
        <taxon>Eukaryota</taxon>
        <taxon>Fungi</taxon>
        <taxon>Fungi incertae sedis</taxon>
        <taxon>Mucoromycota</taxon>
        <taxon>Glomeromycotina</taxon>
        <taxon>Glomeromycetes</taxon>
        <taxon>Diversisporales</taxon>
        <taxon>Acaulosporaceae</taxon>
        <taxon>Acaulospora</taxon>
    </lineage>
</organism>
<feature type="region of interest" description="Disordered" evidence="1">
    <location>
        <begin position="235"/>
        <end position="273"/>
    </location>
</feature>
<dbReference type="PROSITE" id="PS50048">
    <property type="entry name" value="ZN2_CY6_FUNGAL_2"/>
    <property type="match status" value="1"/>
</dbReference>
<evidence type="ECO:0000313" key="3">
    <source>
        <dbReference type="EMBL" id="CAG8544626.1"/>
    </source>
</evidence>
<feature type="domain" description="Zn(2)-C6 fungal-type" evidence="2">
    <location>
        <begin position="67"/>
        <end position="99"/>
    </location>
</feature>
<protein>
    <submittedName>
        <fullName evidence="3">12042_t:CDS:1</fullName>
    </submittedName>
</protein>
<dbReference type="Gene3D" id="4.10.240.10">
    <property type="entry name" value="Zn(2)-C6 fungal-type DNA-binding domain"/>
    <property type="match status" value="1"/>
</dbReference>
<reference evidence="3" key="1">
    <citation type="submission" date="2021-06" db="EMBL/GenBank/DDBJ databases">
        <authorList>
            <person name="Kallberg Y."/>
            <person name="Tangrot J."/>
            <person name="Rosling A."/>
        </authorList>
    </citation>
    <scope>NUCLEOTIDE SEQUENCE</scope>
    <source>
        <strain evidence="3">CL551</strain>
    </source>
</reference>
<dbReference type="GO" id="GO:0008270">
    <property type="term" value="F:zinc ion binding"/>
    <property type="evidence" value="ECO:0007669"/>
    <property type="project" value="InterPro"/>
</dbReference>
<dbReference type="SUPFAM" id="SSF57701">
    <property type="entry name" value="Zn2/Cys6 DNA-binding domain"/>
    <property type="match status" value="1"/>
</dbReference>
<dbReference type="AlphaFoldDB" id="A0A9N9FN07"/>
<dbReference type="Proteomes" id="UP000789342">
    <property type="component" value="Unassembled WGS sequence"/>
</dbReference>
<dbReference type="GO" id="GO:0000981">
    <property type="term" value="F:DNA-binding transcription factor activity, RNA polymerase II-specific"/>
    <property type="evidence" value="ECO:0007669"/>
    <property type="project" value="InterPro"/>
</dbReference>
<sequence>MVESRFTLEYNQTNLLSTSHKIWSLLNFVAFLAHMDNSNRKPQIPNITLTPPGDKGQNPRGPYCTNACKNCHRRKKKCVRYAGVYPCENCLKNDEECVIRQRQRPGPKSKNDHDPIFQLTDGMLQNTNFQQQRNNIRRASSHGDLHRELVQDNELMITTPEIRRNSEGNLQYWCHSAYSFGDIMNLSPNPLDNIVPYDIPGFSPIISPGDTPSLIFDNMISGYVSDNIEYSNLNSPYSDIQAPPSPSSMTNEENQTDGLNIYEPSIENLDYYE</sequence>
<comment type="caution">
    <text evidence="3">The sequence shown here is derived from an EMBL/GenBank/DDBJ whole genome shotgun (WGS) entry which is preliminary data.</text>
</comment>
<dbReference type="Pfam" id="PF00172">
    <property type="entry name" value="Zn_clus"/>
    <property type="match status" value="1"/>
</dbReference>
<evidence type="ECO:0000259" key="2">
    <source>
        <dbReference type="PROSITE" id="PS50048"/>
    </source>
</evidence>
<evidence type="ECO:0000256" key="1">
    <source>
        <dbReference type="SAM" id="MobiDB-lite"/>
    </source>
</evidence>
<proteinExistence type="predicted"/>
<accession>A0A9N9FN07</accession>
<keyword evidence="4" id="KW-1185">Reference proteome</keyword>
<evidence type="ECO:0000313" key="4">
    <source>
        <dbReference type="Proteomes" id="UP000789342"/>
    </source>
</evidence>
<gene>
    <name evidence="3" type="ORF">AMORRO_LOCUS5291</name>
</gene>
<dbReference type="OrthoDB" id="39175at2759"/>
<dbReference type="EMBL" id="CAJVPV010003154">
    <property type="protein sequence ID" value="CAG8544626.1"/>
    <property type="molecule type" value="Genomic_DNA"/>
</dbReference>
<dbReference type="PROSITE" id="PS00463">
    <property type="entry name" value="ZN2_CY6_FUNGAL_1"/>
    <property type="match status" value="1"/>
</dbReference>
<name>A0A9N9FN07_9GLOM</name>
<feature type="compositionally biased region" description="Polar residues" evidence="1">
    <location>
        <begin position="247"/>
        <end position="258"/>
    </location>
</feature>
<dbReference type="CDD" id="cd00067">
    <property type="entry name" value="GAL4"/>
    <property type="match status" value="1"/>
</dbReference>
<dbReference type="InterPro" id="IPR036864">
    <property type="entry name" value="Zn2-C6_fun-type_DNA-bd_sf"/>
</dbReference>
<dbReference type="InterPro" id="IPR001138">
    <property type="entry name" value="Zn2Cys6_DnaBD"/>
</dbReference>